<feature type="transmembrane region" description="Helical" evidence="1">
    <location>
        <begin position="39"/>
        <end position="58"/>
    </location>
</feature>
<protein>
    <submittedName>
        <fullName evidence="2">Peptidoglycan/LPS O-acetylase OafA/YrhL</fullName>
    </submittedName>
</protein>
<feature type="transmembrane region" description="Helical" evidence="1">
    <location>
        <begin position="7"/>
        <end position="27"/>
    </location>
</feature>
<evidence type="ECO:0000313" key="3">
    <source>
        <dbReference type="Proteomes" id="UP000542742"/>
    </source>
</evidence>
<feature type="transmembrane region" description="Helical" evidence="1">
    <location>
        <begin position="70"/>
        <end position="93"/>
    </location>
</feature>
<dbReference type="RefSeq" id="WP_184955050.1">
    <property type="nucleotide sequence ID" value="NZ_BOMC01000020.1"/>
</dbReference>
<dbReference type="AlphaFoldDB" id="A0A7W7D0T2"/>
<keyword evidence="3" id="KW-1185">Reference proteome</keyword>
<evidence type="ECO:0000313" key="2">
    <source>
        <dbReference type="EMBL" id="MBB4696858.1"/>
    </source>
</evidence>
<proteinExistence type="predicted"/>
<sequence length="156" mass="17132">MRQQRWFPIVALAVGLFAINVVARLITRFAFDDNDAAETRTTVIMFALIGVVLAGYAFRASHRRPPSEWLVPDWVAGVAGAMVLTLLVGPFVSGDQPFSGGSDHFFAQIALYAAFAGGGTLVGYWISVALGHDYRSRSLKAYSETRQAKPRKIVRR</sequence>
<organism evidence="2 3">
    <name type="scientific">Paractinoplanes abujensis</name>
    <dbReference type="NCBI Taxonomy" id="882441"/>
    <lineage>
        <taxon>Bacteria</taxon>
        <taxon>Bacillati</taxon>
        <taxon>Actinomycetota</taxon>
        <taxon>Actinomycetes</taxon>
        <taxon>Micromonosporales</taxon>
        <taxon>Micromonosporaceae</taxon>
        <taxon>Paractinoplanes</taxon>
    </lineage>
</organism>
<keyword evidence="1" id="KW-1133">Transmembrane helix</keyword>
<keyword evidence="1" id="KW-0472">Membrane</keyword>
<dbReference type="Proteomes" id="UP000542742">
    <property type="component" value="Unassembled WGS sequence"/>
</dbReference>
<accession>A0A7W7D0T2</accession>
<dbReference type="EMBL" id="JACHMF010000001">
    <property type="protein sequence ID" value="MBB4696858.1"/>
    <property type="molecule type" value="Genomic_DNA"/>
</dbReference>
<gene>
    <name evidence="2" type="ORF">BKA14_007006</name>
</gene>
<name>A0A7W7D0T2_9ACTN</name>
<feature type="transmembrane region" description="Helical" evidence="1">
    <location>
        <begin position="105"/>
        <end position="130"/>
    </location>
</feature>
<comment type="caution">
    <text evidence="2">The sequence shown here is derived from an EMBL/GenBank/DDBJ whole genome shotgun (WGS) entry which is preliminary data.</text>
</comment>
<reference evidence="2 3" key="1">
    <citation type="submission" date="2020-08" db="EMBL/GenBank/DDBJ databases">
        <title>Sequencing the genomes of 1000 actinobacteria strains.</title>
        <authorList>
            <person name="Klenk H.-P."/>
        </authorList>
    </citation>
    <scope>NUCLEOTIDE SEQUENCE [LARGE SCALE GENOMIC DNA]</scope>
    <source>
        <strain evidence="2 3">DSM 45518</strain>
    </source>
</reference>
<keyword evidence="1" id="KW-0812">Transmembrane</keyword>
<evidence type="ECO:0000256" key="1">
    <source>
        <dbReference type="SAM" id="Phobius"/>
    </source>
</evidence>